<dbReference type="AlphaFoldDB" id="A0A327QRI8"/>
<organism evidence="3 4">
    <name type="scientific">Chitinophaga skermanii</name>
    <dbReference type="NCBI Taxonomy" id="331697"/>
    <lineage>
        <taxon>Bacteria</taxon>
        <taxon>Pseudomonadati</taxon>
        <taxon>Bacteroidota</taxon>
        <taxon>Chitinophagia</taxon>
        <taxon>Chitinophagales</taxon>
        <taxon>Chitinophagaceae</taxon>
        <taxon>Chitinophaga</taxon>
    </lineage>
</organism>
<dbReference type="Pfam" id="PF07510">
    <property type="entry name" value="GmrSD_C"/>
    <property type="match status" value="1"/>
</dbReference>
<reference evidence="3 4" key="1">
    <citation type="submission" date="2018-06" db="EMBL/GenBank/DDBJ databases">
        <title>Genomic Encyclopedia of Archaeal and Bacterial Type Strains, Phase II (KMG-II): from individual species to whole genera.</title>
        <authorList>
            <person name="Goeker M."/>
        </authorList>
    </citation>
    <scope>NUCLEOTIDE SEQUENCE [LARGE SCALE GENOMIC DNA]</scope>
    <source>
        <strain evidence="3 4">DSM 23857</strain>
    </source>
</reference>
<comment type="caution">
    <text evidence="3">The sequence shown here is derived from an EMBL/GenBank/DDBJ whole genome shotgun (WGS) entry which is preliminary data.</text>
</comment>
<dbReference type="PANTHER" id="PTHR35149">
    <property type="entry name" value="SLL5132 PROTEIN"/>
    <property type="match status" value="1"/>
</dbReference>
<evidence type="ECO:0000259" key="1">
    <source>
        <dbReference type="Pfam" id="PF03235"/>
    </source>
</evidence>
<dbReference type="InterPro" id="IPR004919">
    <property type="entry name" value="GmrSD_N"/>
</dbReference>
<evidence type="ECO:0000313" key="4">
    <source>
        <dbReference type="Proteomes" id="UP000249547"/>
    </source>
</evidence>
<name>A0A327QRI8_9BACT</name>
<dbReference type="Proteomes" id="UP000249547">
    <property type="component" value="Unassembled WGS sequence"/>
</dbReference>
<dbReference type="PANTHER" id="PTHR35149:SF2">
    <property type="entry name" value="DUF262 DOMAIN-CONTAINING PROTEIN"/>
    <property type="match status" value="1"/>
</dbReference>
<feature type="domain" description="GmrSD restriction endonucleases C-terminal" evidence="2">
    <location>
        <begin position="506"/>
        <end position="636"/>
    </location>
</feature>
<protein>
    <submittedName>
        <fullName evidence="3">Uncharacterized protein DUF1524</fullName>
    </submittedName>
</protein>
<sequence>MDQLTSHLYSLQHIIANHYRFNIPLYQRLYVWQIDHVRTLFNDLYKAFKSGKKSSYYIGGIILVKNKHNDGVYDLVDGQQRFTTLWLLALELEGALKAFSQTDQWPRIQFSIRTIATKYFRNELSNINSAIDDDDKDYREIKRIDEARMKLQELITSSFINNEEKQEFSKYIFDNLAFCLTIVPQKTDLNKLFEALNNRGEQLSQDALLKAQILDKIKNSQERWAYAKIWEVCSDMNNYLDNLLKEHIEAKTLADYYDSSFNINKIKALLNTPTEVSSPKSIHDIINAEQIEKEEKIAAFKTEDNTTNAEQDELQSGRSILTFPQLLLHTLRIFLRNENKDDIEKINEKELVRVFDNYFFSIFKGDDAFIEAKCTKFIELLFKVREAFDQHIVKWVPTANNTEELIIKRLVKNSKTLERDIFENDKQFIMLQSILYHTQDNTTQYWLTPFLYSILNKINLDAPKELELLDNQLFCTKNFAPLITRTWKFMQAGFEHQKCETSTLLEASGTRFPHYWFYKIEYILWKKYAQTKGYEHWKDYRITSKNSIEHISPQNPRDPADKVCVEMLHNLGNLVLVTRSINSEYSDQSYKLKQARFLEKKRKGFLDSLKSDQIYTKWGSDWNDDAAMAHQQAIIKDVREYLGLE</sequence>
<dbReference type="OrthoDB" id="9798761at2"/>
<proteinExistence type="predicted"/>
<dbReference type="EMBL" id="QLLL01000003">
    <property type="protein sequence ID" value="RAJ06871.1"/>
    <property type="molecule type" value="Genomic_DNA"/>
</dbReference>
<feature type="domain" description="GmrSD restriction endonucleases N-terminal" evidence="1">
    <location>
        <begin position="13"/>
        <end position="213"/>
    </location>
</feature>
<dbReference type="InterPro" id="IPR011089">
    <property type="entry name" value="GmrSD_C"/>
</dbReference>
<evidence type="ECO:0000259" key="2">
    <source>
        <dbReference type="Pfam" id="PF07510"/>
    </source>
</evidence>
<dbReference type="Pfam" id="PF03235">
    <property type="entry name" value="GmrSD_N"/>
    <property type="match status" value="1"/>
</dbReference>
<dbReference type="RefSeq" id="WP_111597455.1">
    <property type="nucleotide sequence ID" value="NZ_QLLL01000003.1"/>
</dbReference>
<evidence type="ECO:0000313" key="3">
    <source>
        <dbReference type="EMBL" id="RAJ06871.1"/>
    </source>
</evidence>
<gene>
    <name evidence="3" type="ORF">LX64_01999</name>
</gene>
<keyword evidence="4" id="KW-1185">Reference proteome</keyword>
<accession>A0A327QRI8</accession>